<comment type="caution">
    <text evidence="2">The sequence shown here is derived from an EMBL/GenBank/DDBJ whole genome shotgun (WGS) entry which is preliminary data.</text>
</comment>
<protein>
    <submittedName>
        <fullName evidence="2">Uncharacterized protein</fullName>
    </submittedName>
</protein>
<dbReference type="EMBL" id="CADEAL010000849">
    <property type="protein sequence ID" value="CAB1425969.1"/>
    <property type="molecule type" value="Genomic_DNA"/>
</dbReference>
<dbReference type="AlphaFoldDB" id="A0A9N7U954"/>
<evidence type="ECO:0000313" key="3">
    <source>
        <dbReference type="Proteomes" id="UP001153269"/>
    </source>
</evidence>
<evidence type="ECO:0000313" key="2">
    <source>
        <dbReference type="EMBL" id="CAB1425969.1"/>
    </source>
</evidence>
<name>A0A9N7U954_PLEPL</name>
<evidence type="ECO:0000256" key="1">
    <source>
        <dbReference type="SAM" id="MobiDB-lite"/>
    </source>
</evidence>
<gene>
    <name evidence="2" type="ORF">PLEPLA_LOCUS13903</name>
</gene>
<proteinExistence type="predicted"/>
<reference evidence="2" key="1">
    <citation type="submission" date="2020-03" db="EMBL/GenBank/DDBJ databases">
        <authorList>
            <person name="Weist P."/>
        </authorList>
    </citation>
    <scope>NUCLEOTIDE SEQUENCE</scope>
</reference>
<organism evidence="2 3">
    <name type="scientific">Pleuronectes platessa</name>
    <name type="common">European plaice</name>
    <dbReference type="NCBI Taxonomy" id="8262"/>
    <lineage>
        <taxon>Eukaryota</taxon>
        <taxon>Metazoa</taxon>
        <taxon>Chordata</taxon>
        <taxon>Craniata</taxon>
        <taxon>Vertebrata</taxon>
        <taxon>Euteleostomi</taxon>
        <taxon>Actinopterygii</taxon>
        <taxon>Neopterygii</taxon>
        <taxon>Teleostei</taxon>
        <taxon>Neoteleostei</taxon>
        <taxon>Acanthomorphata</taxon>
        <taxon>Carangaria</taxon>
        <taxon>Pleuronectiformes</taxon>
        <taxon>Pleuronectoidei</taxon>
        <taxon>Pleuronectidae</taxon>
        <taxon>Pleuronectes</taxon>
    </lineage>
</organism>
<sequence>MYGARGARVPCSGAPDRVWHSGRRKETKTKWASGLAPQLQPLLVPAGAGCCLVAAQEERLHRRGPPLGSPLHSRPHGGLAEGQFGRHKPRSLPCSEGFTGGRRGQLCVSLPLREFAPNEERHHWQNTSSKKRTR</sequence>
<accession>A0A9N7U954</accession>
<feature type="region of interest" description="Disordered" evidence="1">
    <location>
        <begin position="62"/>
        <end position="103"/>
    </location>
</feature>
<keyword evidence="3" id="KW-1185">Reference proteome</keyword>
<dbReference type="Proteomes" id="UP001153269">
    <property type="component" value="Unassembled WGS sequence"/>
</dbReference>